<organism evidence="2 3">
    <name type="scientific">Bacillus thuringiensis serovar vazensis</name>
    <dbReference type="NCBI Taxonomy" id="180867"/>
    <lineage>
        <taxon>Bacteria</taxon>
        <taxon>Bacillati</taxon>
        <taxon>Bacillota</taxon>
        <taxon>Bacilli</taxon>
        <taxon>Bacillales</taxon>
        <taxon>Bacillaceae</taxon>
        <taxon>Bacillus</taxon>
        <taxon>Bacillus cereus group</taxon>
    </lineage>
</organism>
<gene>
    <name evidence="2" type="ORF">BK749_03615</name>
</gene>
<evidence type="ECO:0000313" key="2">
    <source>
        <dbReference type="EMBL" id="OTY79417.1"/>
    </source>
</evidence>
<evidence type="ECO:0000313" key="3">
    <source>
        <dbReference type="Proteomes" id="UP000194911"/>
    </source>
</evidence>
<comment type="caution">
    <text evidence="2">The sequence shown here is derived from an EMBL/GenBank/DDBJ whole genome shotgun (WGS) entry which is preliminary data.</text>
</comment>
<name>A0A243D1P4_BACTU</name>
<reference evidence="2 3" key="1">
    <citation type="submission" date="2016-10" db="EMBL/GenBank/DDBJ databases">
        <title>Comparative genomics of Bacillus thuringiensis reveals a path to pathogens against multiple invertebrate hosts.</title>
        <authorList>
            <person name="Zheng J."/>
            <person name="Gao Q."/>
            <person name="Liu H."/>
            <person name="Peng D."/>
            <person name="Ruan L."/>
            <person name="Sun M."/>
        </authorList>
    </citation>
    <scope>NUCLEOTIDE SEQUENCE [LARGE SCALE GENOMIC DNA]</scope>
    <source>
        <strain evidence="2">BGSC 4CE1</strain>
    </source>
</reference>
<proteinExistence type="predicted"/>
<dbReference type="Proteomes" id="UP000194911">
    <property type="component" value="Unassembled WGS sequence"/>
</dbReference>
<dbReference type="EMBL" id="NFDQ01000017">
    <property type="protein sequence ID" value="OTY79417.1"/>
    <property type="molecule type" value="Genomic_DNA"/>
</dbReference>
<dbReference type="Pfam" id="PF14470">
    <property type="entry name" value="bPH_3"/>
    <property type="match status" value="1"/>
</dbReference>
<dbReference type="InterPro" id="IPR039519">
    <property type="entry name" value="YokE-like_PH"/>
</dbReference>
<feature type="domain" description="YokE-like PH" evidence="1">
    <location>
        <begin position="12"/>
        <end position="111"/>
    </location>
</feature>
<dbReference type="RefSeq" id="WP_001172490.1">
    <property type="nucleotide sequence ID" value="NZ_NFDQ01000017.1"/>
</dbReference>
<evidence type="ECO:0000259" key="1">
    <source>
        <dbReference type="Pfam" id="PF14470"/>
    </source>
</evidence>
<sequence length="116" mass="13524">MQKSLGKIKEQLDSTENILCTLQCSFDQYVNRNCARPGILVATEQRMIFYGTPSMNFKNEIVEEFLYEGISSLTLKKNIFGIRIRMQYNDEFFKFNKITNADATTFVETVNTLRKK</sequence>
<accession>A0A243D1P4</accession>
<dbReference type="AlphaFoldDB" id="A0A243D1P4"/>
<protein>
    <recommendedName>
        <fullName evidence="1">YokE-like PH domain-containing protein</fullName>
    </recommendedName>
</protein>